<dbReference type="SUPFAM" id="SSF48498">
    <property type="entry name" value="Tetracyclin repressor-like, C-terminal domain"/>
    <property type="match status" value="1"/>
</dbReference>
<feature type="DNA-binding region" description="H-T-H motif" evidence="4">
    <location>
        <begin position="15"/>
        <end position="34"/>
    </location>
</feature>
<evidence type="ECO:0000256" key="3">
    <source>
        <dbReference type="ARBA" id="ARBA00023163"/>
    </source>
</evidence>
<dbReference type="InterPro" id="IPR049445">
    <property type="entry name" value="TetR_SbtR-like_C"/>
</dbReference>
<dbReference type="SUPFAM" id="SSF46689">
    <property type="entry name" value="Homeodomain-like"/>
    <property type="match status" value="1"/>
</dbReference>
<dbReference type="PROSITE" id="PS50977">
    <property type="entry name" value="HTH_TETR_2"/>
    <property type="match status" value="1"/>
</dbReference>
<accession>A0A370I5P3</accession>
<evidence type="ECO:0000256" key="4">
    <source>
        <dbReference type="PROSITE-ProRule" id="PRU00335"/>
    </source>
</evidence>
<organism evidence="6 7">
    <name type="scientific">Nocardia pseudobrasiliensis</name>
    <dbReference type="NCBI Taxonomy" id="45979"/>
    <lineage>
        <taxon>Bacteria</taxon>
        <taxon>Bacillati</taxon>
        <taxon>Actinomycetota</taxon>
        <taxon>Actinomycetes</taxon>
        <taxon>Mycobacteriales</taxon>
        <taxon>Nocardiaceae</taxon>
        <taxon>Nocardia</taxon>
    </lineage>
</organism>
<evidence type="ECO:0000259" key="5">
    <source>
        <dbReference type="PROSITE" id="PS50977"/>
    </source>
</evidence>
<evidence type="ECO:0000313" key="6">
    <source>
        <dbReference type="EMBL" id="RDI65950.1"/>
    </source>
</evidence>
<keyword evidence="3" id="KW-0804">Transcription</keyword>
<gene>
    <name evidence="6" type="ORF">DFR76_105269</name>
</gene>
<dbReference type="GO" id="GO:0000976">
    <property type="term" value="F:transcription cis-regulatory region binding"/>
    <property type="evidence" value="ECO:0007669"/>
    <property type="project" value="TreeGrafter"/>
</dbReference>
<name>A0A370I5P3_9NOCA</name>
<dbReference type="InterPro" id="IPR009057">
    <property type="entry name" value="Homeodomain-like_sf"/>
</dbReference>
<protein>
    <submittedName>
        <fullName evidence="6">TetR family transcriptional regulator</fullName>
    </submittedName>
</protein>
<keyword evidence="1" id="KW-0805">Transcription regulation</keyword>
<evidence type="ECO:0000256" key="1">
    <source>
        <dbReference type="ARBA" id="ARBA00023015"/>
    </source>
</evidence>
<dbReference type="Pfam" id="PF00440">
    <property type="entry name" value="TetR_N"/>
    <property type="match status" value="1"/>
</dbReference>
<evidence type="ECO:0000256" key="2">
    <source>
        <dbReference type="ARBA" id="ARBA00023125"/>
    </source>
</evidence>
<reference evidence="6 7" key="1">
    <citation type="submission" date="2018-07" db="EMBL/GenBank/DDBJ databases">
        <title>Genomic Encyclopedia of Type Strains, Phase IV (KMG-IV): sequencing the most valuable type-strain genomes for metagenomic binning, comparative biology and taxonomic classification.</title>
        <authorList>
            <person name="Goeker M."/>
        </authorList>
    </citation>
    <scope>NUCLEOTIDE SEQUENCE [LARGE SCALE GENOMIC DNA]</scope>
    <source>
        <strain evidence="6 7">DSM 44290</strain>
    </source>
</reference>
<dbReference type="InterPro" id="IPR036271">
    <property type="entry name" value="Tet_transcr_reg_TetR-rel_C_sf"/>
</dbReference>
<feature type="domain" description="HTH tetR-type" evidence="5">
    <location>
        <begin position="1"/>
        <end position="52"/>
    </location>
</feature>
<dbReference type="EMBL" id="QQBC01000005">
    <property type="protein sequence ID" value="RDI65950.1"/>
    <property type="molecule type" value="Genomic_DNA"/>
</dbReference>
<dbReference type="GO" id="GO:0003700">
    <property type="term" value="F:DNA-binding transcription factor activity"/>
    <property type="evidence" value="ECO:0007669"/>
    <property type="project" value="TreeGrafter"/>
</dbReference>
<dbReference type="STRING" id="1210086.GCA_001613105_03058"/>
<dbReference type="Pfam" id="PF21597">
    <property type="entry name" value="TetR_C_43"/>
    <property type="match status" value="1"/>
</dbReference>
<dbReference type="Proteomes" id="UP000254869">
    <property type="component" value="Unassembled WGS sequence"/>
</dbReference>
<evidence type="ECO:0000313" key="7">
    <source>
        <dbReference type="Proteomes" id="UP000254869"/>
    </source>
</evidence>
<sequence>MAAREAFAAEGISVPLDEIARRAGVGPGTVYRHFPTKEALFHAAIVDNIERMTARARELTAAADPGAAFFAFLDHMVEEGAVKRDLAEAIGNEHPIELSTPLTEMHGSVAALLHRAQQAGAVRADIDLDDLMRALKGTFLATHTPTTTDEQRRRSFTIVFDGLRPR</sequence>
<dbReference type="InterPro" id="IPR001647">
    <property type="entry name" value="HTH_TetR"/>
</dbReference>
<keyword evidence="2 4" id="KW-0238">DNA-binding</keyword>
<dbReference type="Gene3D" id="1.10.357.10">
    <property type="entry name" value="Tetracycline Repressor, domain 2"/>
    <property type="match status" value="1"/>
</dbReference>
<dbReference type="AlphaFoldDB" id="A0A370I5P3"/>
<dbReference type="InterPro" id="IPR050109">
    <property type="entry name" value="HTH-type_TetR-like_transc_reg"/>
</dbReference>
<keyword evidence="7" id="KW-1185">Reference proteome</keyword>
<dbReference type="PANTHER" id="PTHR30055:SF234">
    <property type="entry name" value="HTH-TYPE TRANSCRIPTIONAL REGULATOR BETI"/>
    <property type="match status" value="1"/>
</dbReference>
<dbReference type="PANTHER" id="PTHR30055">
    <property type="entry name" value="HTH-TYPE TRANSCRIPTIONAL REGULATOR RUTR"/>
    <property type="match status" value="1"/>
</dbReference>
<comment type="caution">
    <text evidence="6">The sequence shown here is derived from an EMBL/GenBank/DDBJ whole genome shotgun (WGS) entry which is preliminary data.</text>
</comment>
<proteinExistence type="predicted"/>